<dbReference type="AlphaFoldDB" id="A0A7C9AQA7"/>
<dbReference type="EMBL" id="GISG01258815">
    <property type="protein sequence ID" value="MBA4673374.1"/>
    <property type="molecule type" value="Transcribed_RNA"/>
</dbReference>
<reference evidence="1" key="1">
    <citation type="journal article" date="2013" name="J. Plant Res.">
        <title>Effect of fungi and light on seed germination of three Opuntia species from semiarid lands of central Mexico.</title>
        <authorList>
            <person name="Delgado-Sanchez P."/>
            <person name="Jimenez-Bremont J.F."/>
            <person name="Guerrero-Gonzalez Mde L."/>
            <person name="Flores J."/>
        </authorList>
    </citation>
    <scope>NUCLEOTIDE SEQUENCE</scope>
    <source>
        <tissue evidence="1">Cladode</tissue>
    </source>
</reference>
<evidence type="ECO:0000313" key="1">
    <source>
        <dbReference type="EMBL" id="MBA4673374.1"/>
    </source>
</evidence>
<organism evidence="1">
    <name type="scientific">Opuntia streptacantha</name>
    <name type="common">Prickly pear cactus</name>
    <name type="synonym">Opuntia cardona</name>
    <dbReference type="NCBI Taxonomy" id="393608"/>
    <lineage>
        <taxon>Eukaryota</taxon>
        <taxon>Viridiplantae</taxon>
        <taxon>Streptophyta</taxon>
        <taxon>Embryophyta</taxon>
        <taxon>Tracheophyta</taxon>
        <taxon>Spermatophyta</taxon>
        <taxon>Magnoliopsida</taxon>
        <taxon>eudicotyledons</taxon>
        <taxon>Gunneridae</taxon>
        <taxon>Pentapetalae</taxon>
        <taxon>Caryophyllales</taxon>
        <taxon>Cactineae</taxon>
        <taxon>Cactaceae</taxon>
        <taxon>Opuntioideae</taxon>
        <taxon>Opuntia</taxon>
    </lineage>
</organism>
<dbReference type="EMBL" id="GISG01258820">
    <property type="protein sequence ID" value="MBA4673377.1"/>
    <property type="molecule type" value="Transcribed_RNA"/>
</dbReference>
<accession>A0A7C9AQA7</accession>
<sequence length="142" mass="16954">MLCIFSHRILVMNLIDHSQAELCIPTPPVRQTSRISNIEVHRQIVYIVPFRKNKYPPFVTTNDKNIRIEFLDIQSGKILNFPSKSRRLRIFCRLILRCIGRLRLCNDFHGLVIVGYFRMRDEHLIIFLIVWSGSHDSHWQRR</sequence>
<protein>
    <submittedName>
        <fullName evidence="1">Uncharacterized protein</fullName>
    </submittedName>
</protein>
<proteinExistence type="predicted"/>
<reference evidence="1" key="2">
    <citation type="submission" date="2020-07" db="EMBL/GenBank/DDBJ databases">
        <authorList>
            <person name="Vera ALvarez R."/>
            <person name="Arias-Moreno D.M."/>
            <person name="Jimenez-Jacinto V."/>
            <person name="Jimenez-Bremont J.F."/>
            <person name="Swaminathan K."/>
            <person name="Moose S.P."/>
            <person name="Guerrero-Gonzalez M.L."/>
            <person name="Marino-Ramirez L."/>
            <person name="Landsman D."/>
            <person name="Rodriguez-Kessler M."/>
            <person name="Delgado-Sanchez P."/>
        </authorList>
    </citation>
    <scope>NUCLEOTIDE SEQUENCE</scope>
    <source>
        <tissue evidence="1">Cladode</tissue>
    </source>
</reference>
<name>A0A7C9AQA7_OPUST</name>